<dbReference type="PROSITE" id="PS50178">
    <property type="entry name" value="ZF_FYVE"/>
    <property type="match status" value="1"/>
</dbReference>
<dbReference type="InterPro" id="IPR001849">
    <property type="entry name" value="PH_domain"/>
</dbReference>
<dbReference type="GO" id="GO:0005085">
    <property type="term" value="F:guanyl-nucleotide exchange factor activity"/>
    <property type="evidence" value="ECO:0007669"/>
    <property type="project" value="UniProtKB-KW"/>
</dbReference>
<keyword evidence="2" id="KW-0963">Cytoplasm</keyword>
<evidence type="ECO:0000256" key="5">
    <source>
        <dbReference type="ARBA" id="ARBA00022771"/>
    </source>
</evidence>
<evidence type="ECO:0000256" key="8">
    <source>
        <dbReference type="PROSITE-ProRule" id="PRU00091"/>
    </source>
</evidence>
<accession>A0A267ELM0</accession>
<evidence type="ECO:0000256" key="7">
    <source>
        <dbReference type="ARBA" id="ARBA00023212"/>
    </source>
</evidence>
<dbReference type="Pfam" id="PF00621">
    <property type="entry name" value="RhoGEF"/>
    <property type="match status" value="1"/>
</dbReference>
<dbReference type="InterPro" id="IPR013083">
    <property type="entry name" value="Znf_RING/FYVE/PHD"/>
</dbReference>
<dbReference type="PANTHER" id="PTHR12673">
    <property type="entry name" value="FACIOGENITAL DYSPLASIA PROTEIN"/>
    <property type="match status" value="1"/>
</dbReference>
<comment type="subcellular location">
    <subcellularLocation>
        <location evidence="1">Cytoplasm</location>
        <location evidence="1">Cytoskeleton</location>
    </subcellularLocation>
</comment>
<dbReference type="Pfam" id="PF01363">
    <property type="entry name" value="FYVE"/>
    <property type="match status" value="1"/>
</dbReference>
<dbReference type="CDD" id="cd00160">
    <property type="entry name" value="RhoGEF"/>
    <property type="match status" value="1"/>
</dbReference>
<evidence type="ECO:0000256" key="9">
    <source>
        <dbReference type="SAM" id="MobiDB-lite"/>
    </source>
</evidence>
<name>A0A267ELM0_9PLAT</name>
<evidence type="ECO:0000256" key="6">
    <source>
        <dbReference type="ARBA" id="ARBA00022833"/>
    </source>
</evidence>
<comment type="caution">
    <text evidence="12">The sequence shown here is derived from an EMBL/GenBank/DDBJ whole genome shotgun (WGS) entry which is preliminary data.</text>
</comment>
<feature type="domain" description="DH" evidence="10">
    <location>
        <begin position="252"/>
        <end position="440"/>
    </location>
</feature>
<dbReference type="InterPro" id="IPR051092">
    <property type="entry name" value="FYVE_RhoGEF_PH"/>
</dbReference>
<proteinExistence type="predicted"/>
<keyword evidence="6" id="KW-0862">Zinc</keyword>
<dbReference type="SMART" id="SM00064">
    <property type="entry name" value="FYVE"/>
    <property type="match status" value="1"/>
</dbReference>
<evidence type="ECO:0000256" key="3">
    <source>
        <dbReference type="ARBA" id="ARBA00022658"/>
    </source>
</evidence>
<dbReference type="SMART" id="SM00233">
    <property type="entry name" value="PH"/>
    <property type="match status" value="2"/>
</dbReference>
<dbReference type="InterPro" id="IPR000306">
    <property type="entry name" value="Znf_FYVE"/>
</dbReference>
<gene>
    <name evidence="12" type="ORF">BOX15_Mlig008710g1</name>
</gene>
<keyword evidence="13" id="KW-1185">Reference proteome</keyword>
<dbReference type="SUPFAM" id="SSF48065">
    <property type="entry name" value="DBL homology domain (DH-domain)"/>
    <property type="match status" value="1"/>
</dbReference>
<dbReference type="Proteomes" id="UP000215902">
    <property type="component" value="Unassembled WGS sequence"/>
</dbReference>
<dbReference type="SUPFAM" id="SSF57903">
    <property type="entry name" value="FYVE/PHD zinc finger"/>
    <property type="match status" value="1"/>
</dbReference>
<feature type="compositionally biased region" description="Low complexity" evidence="9">
    <location>
        <begin position="171"/>
        <end position="184"/>
    </location>
</feature>
<evidence type="ECO:0000256" key="1">
    <source>
        <dbReference type="ARBA" id="ARBA00004245"/>
    </source>
</evidence>
<feature type="domain" description="FYVE-type" evidence="11">
    <location>
        <begin position="604"/>
        <end position="663"/>
    </location>
</feature>
<evidence type="ECO:0000313" key="12">
    <source>
        <dbReference type="EMBL" id="PAA62398.1"/>
    </source>
</evidence>
<sequence length="817" mass="92653">MGSANDVEKLTFEVRLPNIKRLVIHHSNRNSNSKLSTIKEALDSGLSRCLSEGQEQPIRNLIEDLKNFQQTWCNNTRFLSIDEAEQTCHLHLMVIQEPAHLIMLSNKVTSRLNNSQFLVPPSQTAAAPAQNSTSAIGAGMLKPRPAPKPQKPPKSPALAARMALRRHESESSVTKPSSSLPVSTVGNALSASTNSVAASDSAGSDLSDIKEESQSPKLDLRKTFYSEDIFGGSDSAADAEAAMNAAAAQNFACANALEELISTEKKYIRRMELLSDHYYPRVSADLPHLAGQLSDIFQEFETFKKLHQELLMEVEKVSREADGDISRFRLGPVMAKYGKHLLLYSTYYLKYKQHLNQISEWMHDEACKAAFQRARNDCPEAADRMLDVTSHMLEPVQRPLRYPMLMSRYLKEIGTNHSDYERAKQALAIIEKVTDGFNVKMSEVESMKKLLDILAEVIFPAELQEAKMNFMCSQYLMSAKVLKISSKNRQQIRFLILSSTMLLLCEVSALNWKTVQMVIPVDSSLVLTLDEKLSADYPNCIRLKTQQKTYDISFGTLDEFDQWIAGFKRLNVTFGDSNPDDEKFPWKTFKDEDLGRKQPMKLKDQDVSQCQACNINFNVVRRRHHCRLCGGIFCGGCSKYECPVAWAKNEPKRACFFCRDRINRRDCTNWPLDSKHRDLIDKFNKRNSDARAAVIQGYLNVRVDVKQEKKEKAPGFLRVHWVKMWCTVENSLLNIYRMKNDFVAGHTVVLPMNLTVEMLEDASEIQLNVTSSNGIISTCRLRMTDESSLRSSEREASHLHEWFDILKKESEALSPTS</sequence>
<keyword evidence="4" id="KW-0479">Metal-binding</keyword>
<evidence type="ECO:0000259" key="10">
    <source>
        <dbReference type="PROSITE" id="PS50010"/>
    </source>
</evidence>
<dbReference type="OrthoDB" id="660555at2759"/>
<dbReference type="SMART" id="SM00325">
    <property type="entry name" value="RhoGEF"/>
    <property type="match status" value="1"/>
</dbReference>
<dbReference type="GO" id="GO:0005737">
    <property type="term" value="C:cytoplasm"/>
    <property type="evidence" value="ECO:0007669"/>
    <property type="project" value="TreeGrafter"/>
</dbReference>
<reference evidence="12 13" key="1">
    <citation type="submission" date="2017-06" db="EMBL/GenBank/DDBJ databases">
        <title>A platform for efficient transgenesis in Macrostomum lignano, a flatworm model organism for stem cell research.</title>
        <authorList>
            <person name="Berezikov E."/>
        </authorList>
    </citation>
    <scope>NUCLEOTIDE SEQUENCE [LARGE SCALE GENOMIC DNA]</scope>
    <source>
        <strain evidence="12">DV1</strain>
        <tissue evidence="12">Whole organism</tissue>
    </source>
</reference>
<dbReference type="SUPFAM" id="SSF50729">
    <property type="entry name" value="PH domain-like"/>
    <property type="match status" value="2"/>
</dbReference>
<keyword evidence="3" id="KW-0344">Guanine-nucleotide releasing factor</keyword>
<evidence type="ECO:0008006" key="14">
    <source>
        <dbReference type="Google" id="ProtNLM"/>
    </source>
</evidence>
<dbReference type="InterPro" id="IPR017455">
    <property type="entry name" value="Znf_FYVE-rel"/>
</dbReference>
<dbReference type="InterPro" id="IPR011011">
    <property type="entry name" value="Znf_FYVE_PHD"/>
</dbReference>
<feature type="region of interest" description="Disordered" evidence="9">
    <location>
        <begin position="123"/>
        <end position="185"/>
    </location>
</feature>
<dbReference type="GO" id="GO:0008270">
    <property type="term" value="F:zinc ion binding"/>
    <property type="evidence" value="ECO:0007669"/>
    <property type="project" value="UniProtKB-KW"/>
</dbReference>
<keyword evidence="7" id="KW-0206">Cytoskeleton</keyword>
<dbReference type="InterPro" id="IPR000219">
    <property type="entry name" value="DH_dom"/>
</dbReference>
<dbReference type="PANTHER" id="PTHR12673:SF159">
    <property type="entry name" value="LD03170P"/>
    <property type="match status" value="1"/>
</dbReference>
<evidence type="ECO:0000259" key="11">
    <source>
        <dbReference type="PROSITE" id="PS50178"/>
    </source>
</evidence>
<evidence type="ECO:0000256" key="2">
    <source>
        <dbReference type="ARBA" id="ARBA00022490"/>
    </source>
</evidence>
<dbReference type="Gene3D" id="2.30.29.30">
    <property type="entry name" value="Pleckstrin-homology domain (PH domain)/Phosphotyrosine-binding domain (PTB)"/>
    <property type="match status" value="1"/>
</dbReference>
<dbReference type="GO" id="GO:0005856">
    <property type="term" value="C:cytoskeleton"/>
    <property type="evidence" value="ECO:0007669"/>
    <property type="project" value="UniProtKB-SubCell"/>
</dbReference>
<dbReference type="PROSITE" id="PS50010">
    <property type="entry name" value="DH_2"/>
    <property type="match status" value="1"/>
</dbReference>
<organism evidence="12 13">
    <name type="scientific">Macrostomum lignano</name>
    <dbReference type="NCBI Taxonomy" id="282301"/>
    <lineage>
        <taxon>Eukaryota</taxon>
        <taxon>Metazoa</taxon>
        <taxon>Spiralia</taxon>
        <taxon>Lophotrochozoa</taxon>
        <taxon>Platyhelminthes</taxon>
        <taxon>Rhabditophora</taxon>
        <taxon>Macrostomorpha</taxon>
        <taxon>Macrostomida</taxon>
        <taxon>Macrostomidae</taxon>
        <taxon>Macrostomum</taxon>
    </lineage>
</organism>
<keyword evidence="5 8" id="KW-0863">Zinc-finger</keyword>
<evidence type="ECO:0000313" key="13">
    <source>
        <dbReference type="Proteomes" id="UP000215902"/>
    </source>
</evidence>
<feature type="compositionally biased region" description="Polar residues" evidence="9">
    <location>
        <begin position="123"/>
        <end position="135"/>
    </location>
</feature>
<evidence type="ECO:0000256" key="4">
    <source>
        <dbReference type="ARBA" id="ARBA00022723"/>
    </source>
</evidence>
<dbReference type="Gene3D" id="1.20.900.10">
    <property type="entry name" value="Dbl homology (DH) domain"/>
    <property type="match status" value="1"/>
</dbReference>
<protein>
    <recommendedName>
        <fullName evidence="14">FYVE-type domain-containing protein</fullName>
    </recommendedName>
</protein>
<dbReference type="Gene3D" id="3.30.40.10">
    <property type="entry name" value="Zinc/RING finger domain, C3HC4 (zinc finger)"/>
    <property type="match status" value="1"/>
</dbReference>
<dbReference type="InterPro" id="IPR011993">
    <property type="entry name" value="PH-like_dom_sf"/>
</dbReference>
<dbReference type="InterPro" id="IPR035899">
    <property type="entry name" value="DBL_dom_sf"/>
</dbReference>
<dbReference type="STRING" id="282301.A0A267ELM0"/>
<dbReference type="EMBL" id="NIVC01001942">
    <property type="protein sequence ID" value="PAA62398.1"/>
    <property type="molecule type" value="Genomic_DNA"/>
</dbReference>
<feature type="compositionally biased region" description="Pro residues" evidence="9">
    <location>
        <begin position="144"/>
        <end position="155"/>
    </location>
</feature>
<dbReference type="AlphaFoldDB" id="A0A267ELM0"/>